<evidence type="ECO:0000256" key="1">
    <source>
        <dbReference type="ARBA" id="ARBA00001286"/>
    </source>
</evidence>
<dbReference type="InterPro" id="IPR014048">
    <property type="entry name" value="MethylDNA_cys_MeTrfase_DNA-bd"/>
</dbReference>
<comment type="catalytic activity">
    <reaction evidence="1">
        <text>a 4-O-methyl-thymidine in DNA + L-cysteinyl-[protein] = a thymidine in DNA + S-methyl-L-cysteinyl-[protein]</text>
        <dbReference type="Rhea" id="RHEA:53428"/>
        <dbReference type="Rhea" id="RHEA-COMP:10131"/>
        <dbReference type="Rhea" id="RHEA-COMP:10132"/>
        <dbReference type="Rhea" id="RHEA-COMP:13555"/>
        <dbReference type="Rhea" id="RHEA-COMP:13556"/>
        <dbReference type="ChEBI" id="CHEBI:29950"/>
        <dbReference type="ChEBI" id="CHEBI:82612"/>
        <dbReference type="ChEBI" id="CHEBI:137386"/>
        <dbReference type="ChEBI" id="CHEBI:137387"/>
        <dbReference type="EC" id="2.1.1.63"/>
    </reaction>
</comment>
<dbReference type="SUPFAM" id="SSF46767">
    <property type="entry name" value="Methylated DNA-protein cysteine methyltransferase, C-terminal domain"/>
    <property type="match status" value="1"/>
</dbReference>
<dbReference type="PANTHER" id="PTHR42942:SF1">
    <property type="entry name" value="ALKYLTRANSFERASE-LIKE PROTEIN 1"/>
    <property type="match status" value="1"/>
</dbReference>
<keyword evidence="4" id="KW-0227">DNA damage</keyword>
<keyword evidence="3 9" id="KW-0808">Transferase</keyword>
<feature type="domain" description="Methylated-DNA-[protein]-cysteine S-methyltransferase DNA binding" evidence="8">
    <location>
        <begin position="6"/>
        <end position="87"/>
    </location>
</feature>
<evidence type="ECO:0000256" key="3">
    <source>
        <dbReference type="ARBA" id="ARBA00022679"/>
    </source>
</evidence>
<name>A0A6J4VFL3_9BACT</name>
<dbReference type="PANTHER" id="PTHR42942">
    <property type="entry name" value="6-O-METHYLGUANINE DNA METHYLTRANSFERASE"/>
    <property type="match status" value="1"/>
</dbReference>
<evidence type="ECO:0000259" key="8">
    <source>
        <dbReference type="Pfam" id="PF01035"/>
    </source>
</evidence>
<dbReference type="NCBIfam" id="TIGR00589">
    <property type="entry name" value="ogt"/>
    <property type="match status" value="1"/>
</dbReference>
<protein>
    <submittedName>
        <fullName evidence="9">Methylated-DNA-[protein]-cysteine S-methyltransferase</fullName>
    </submittedName>
</protein>
<comment type="catalytic activity">
    <reaction evidence="6">
        <text>a 6-O-methyl-2'-deoxyguanosine in DNA + L-cysteinyl-[protein] = S-methyl-L-cysteinyl-[protein] + a 2'-deoxyguanosine in DNA</text>
        <dbReference type="Rhea" id="RHEA:24000"/>
        <dbReference type="Rhea" id="RHEA-COMP:10131"/>
        <dbReference type="Rhea" id="RHEA-COMP:10132"/>
        <dbReference type="Rhea" id="RHEA-COMP:11367"/>
        <dbReference type="Rhea" id="RHEA-COMP:11368"/>
        <dbReference type="ChEBI" id="CHEBI:29950"/>
        <dbReference type="ChEBI" id="CHEBI:82612"/>
        <dbReference type="ChEBI" id="CHEBI:85445"/>
        <dbReference type="ChEBI" id="CHEBI:85448"/>
        <dbReference type="EC" id="2.1.1.63"/>
    </reaction>
</comment>
<evidence type="ECO:0000256" key="2">
    <source>
        <dbReference type="ARBA" id="ARBA00022603"/>
    </source>
</evidence>
<organism evidence="9">
    <name type="scientific">uncultured Thermomicrobiales bacterium</name>
    <dbReference type="NCBI Taxonomy" id="1645740"/>
    <lineage>
        <taxon>Bacteria</taxon>
        <taxon>Pseudomonadati</taxon>
        <taxon>Thermomicrobiota</taxon>
        <taxon>Thermomicrobia</taxon>
        <taxon>Thermomicrobiales</taxon>
        <taxon>environmental samples</taxon>
    </lineage>
</organism>
<dbReference type="GO" id="GO:0032259">
    <property type="term" value="P:methylation"/>
    <property type="evidence" value="ECO:0007669"/>
    <property type="project" value="UniProtKB-KW"/>
</dbReference>
<evidence type="ECO:0000256" key="6">
    <source>
        <dbReference type="ARBA" id="ARBA00049348"/>
    </source>
</evidence>
<evidence type="ECO:0000256" key="7">
    <source>
        <dbReference type="SAM" id="MobiDB-lite"/>
    </source>
</evidence>
<feature type="region of interest" description="Disordered" evidence="7">
    <location>
        <begin position="106"/>
        <end position="126"/>
    </location>
</feature>
<dbReference type="InterPro" id="IPR036217">
    <property type="entry name" value="MethylDNA_cys_MeTrfase_DNAb"/>
</dbReference>
<accession>A0A6J4VFL3</accession>
<evidence type="ECO:0000256" key="5">
    <source>
        <dbReference type="ARBA" id="ARBA00023204"/>
    </source>
</evidence>
<dbReference type="InterPro" id="IPR052520">
    <property type="entry name" value="ATL_DNA_repair"/>
</dbReference>
<keyword evidence="5" id="KW-0234">DNA repair</keyword>
<dbReference type="AlphaFoldDB" id="A0A6J4VFL3"/>
<keyword evidence="2 9" id="KW-0489">Methyltransferase</keyword>
<dbReference type="GO" id="GO:0003908">
    <property type="term" value="F:methylated-DNA-[protein]-cysteine S-methyltransferase activity"/>
    <property type="evidence" value="ECO:0007669"/>
    <property type="project" value="UniProtKB-EC"/>
</dbReference>
<dbReference type="InterPro" id="IPR036388">
    <property type="entry name" value="WH-like_DNA-bd_sf"/>
</dbReference>
<sequence>MPAAPDFAARVYAVVARVPPGRVTTYGRVARAIGDPRGARMVGWALASVVPGSDIPCHRVVNRVGLLSGGWHFGHPDVMRDLLVGEDVPFADEYRVDLDACVWDPWEDDDSAEGPPRDAGVVLDAM</sequence>
<dbReference type="GO" id="GO:0006281">
    <property type="term" value="P:DNA repair"/>
    <property type="evidence" value="ECO:0007669"/>
    <property type="project" value="UniProtKB-KW"/>
</dbReference>
<dbReference type="CDD" id="cd06445">
    <property type="entry name" value="ATase"/>
    <property type="match status" value="1"/>
</dbReference>
<gene>
    <name evidence="9" type="ORF">AVDCRST_MAG49-4439</name>
</gene>
<proteinExistence type="predicted"/>
<evidence type="ECO:0000256" key="4">
    <source>
        <dbReference type="ARBA" id="ARBA00022763"/>
    </source>
</evidence>
<reference evidence="9" key="1">
    <citation type="submission" date="2020-02" db="EMBL/GenBank/DDBJ databases">
        <authorList>
            <person name="Meier V. D."/>
        </authorList>
    </citation>
    <scope>NUCLEOTIDE SEQUENCE</scope>
    <source>
        <strain evidence="9">AVDCRST_MAG49</strain>
    </source>
</reference>
<evidence type="ECO:0000313" key="9">
    <source>
        <dbReference type="EMBL" id="CAA9578041.1"/>
    </source>
</evidence>
<dbReference type="EMBL" id="CADCWG010000316">
    <property type="protein sequence ID" value="CAA9578041.1"/>
    <property type="molecule type" value="Genomic_DNA"/>
</dbReference>
<dbReference type="InterPro" id="IPR001497">
    <property type="entry name" value="MethylDNA_cys_MeTrfase_AS"/>
</dbReference>
<dbReference type="Gene3D" id="1.10.10.10">
    <property type="entry name" value="Winged helix-like DNA-binding domain superfamily/Winged helix DNA-binding domain"/>
    <property type="match status" value="1"/>
</dbReference>
<dbReference type="PROSITE" id="PS00374">
    <property type="entry name" value="MGMT"/>
    <property type="match status" value="1"/>
</dbReference>
<dbReference type="Pfam" id="PF01035">
    <property type="entry name" value="DNA_binding_1"/>
    <property type="match status" value="1"/>
</dbReference>